<proteinExistence type="evidence at transcript level"/>
<name>A0A2S1ZSE2_NILLU</name>
<dbReference type="GO" id="GO:0005615">
    <property type="term" value="C:extracellular space"/>
    <property type="evidence" value="ECO:0007669"/>
    <property type="project" value="TreeGrafter"/>
</dbReference>
<dbReference type="PRINTS" id="PR00947">
    <property type="entry name" value="CUTICLE"/>
</dbReference>
<protein>
    <submittedName>
        <fullName evidence="3">Cuticular protein</fullName>
    </submittedName>
</protein>
<dbReference type="EMBL" id="MF942862">
    <property type="protein sequence ID" value="AWK28385.1"/>
    <property type="molecule type" value="mRNA"/>
</dbReference>
<sequence length="177" mass="20013">MYDLLQVETKTMCCRLVMKTYLGFLVTETLVQSAFGMIEQFRPGGGYQYNSFSGPVSGPIEEIAVPKFPPWHHKSYIMTHDFKARPDYAFAYGVEDPDTGNTQNHYETRAGDEVTGKYTVVEPDGMLRVVTYSADPDSGFQATVTFEKPNYSYAQPYKSLASETTTSPPSYDYYTNY</sequence>
<evidence type="ECO:0000256" key="1">
    <source>
        <dbReference type="ARBA" id="ARBA00022460"/>
    </source>
</evidence>
<dbReference type="PROSITE" id="PS00233">
    <property type="entry name" value="CHIT_BIND_RR_1"/>
    <property type="match status" value="1"/>
</dbReference>
<reference evidence="3" key="1">
    <citation type="submission" date="2017-09" db="EMBL/GenBank/DDBJ databases">
        <authorList>
            <person name="Ehlers B."/>
            <person name="Leendertz F.H."/>
        </authorList>
    </citation>
    <scope>NUCLEOTIDE SEQUENCE</scope>
    <source>
        <strain evidence="3">NlugCpr89</strain>
    </source>
</reference>
<dbReference type="GO" id="GO:0031012">
    <property type="term" value="C:extracellular matrix"/>
    <property type="evidence" value="ECO:0007669"/>
    <property type="project" value="TreeGrafter"/>
</dbReference>
<dbReference type="AlphaFoldDB" id="A0A2S1ZSE2"/>
<dbReference type="PANTHER" id="PTHR12236">
    <property type="entry name" value="STRUCTURAL CONTITUENT OF CUTICLE"/>
    <property type="match status" value="1"/>
</dbReference>
<dbReference type="InterPro" id="IPR051217">
    <property type="entry name" value="Insect_Cuticle_Struc_Prot"/>
</dbReference>
<evidence type="ECO:0000256" key="2">
    <source>
        <dbReference type="PROSITE-ProRule" id="PRU00497"/>
    </source>
</evidence>
<dbReference type="InterPro" id="IPR031311">
    <property type="entry name" value="CHIT_BIND_RR_consensus"/>
</dbReference>
<dbReference type="InterPro" id="IPR000618">
    <property type="entry name" value="Insect_cuticle"/>
</dbReference>
<accession>A0A2S1ZSE2</accession>
<dbReference type="PANTHER" id="PTHR12236:SF95">
    <property type="entry name" value="CUTICULAR PROTEIN 76BD, ISOFORM C-RELATED"/>
    <property type="match status" value="1"/>
</dbReference>
<dbReference type="GO" id="GO:0042302">
    <property type="term" value="F:structural constituent of cuticle"/>
    <property type="evidence" value="ECO:0007669"/>
    <property type="project" value="UniProtKB-UniRule"/>
</dbReference>
<dbReference type="PROSITE" id="PS51155">
    <property type="entry name" value="CHIT_BIND_RR_2"/>
    <property type="match status" value="1"/>
</dbReference>
<reference evidence="3" key="2">
    <citation type="journal article" date="2018" name="Proc. Natl. Acad. Sci. U.S.A.">
        <title>A comprehensive omics analysis and functional survey of cuticular proteins in the brown planthopper.</title>
        <authorList>
            <person name="Pan P.L."/>
            <person name="Ye Y.X."/>
            <person name="Lou Y.H."/>
            <person name="Lu J.B."/>
            <person name="Cheng C."/>
            <person name="Shen Y."/>
            <person name="Moussian B."/>
            <person name="Zhang C.X."/>
        </authorList>
    </citation>
    <scope>NUCLEOTIDE SEQUENCE</scope>
    <source>
        <strain evidence="3">NlugCpr89</strain>
    </source>
</reference>
<evidence type="ECO:0000313" key="3">
    <source>
        <dbReference type="EMBL" id="AWK28385.1"/>
    </source>
</evidence>
<dbReference type="Pfam" id="PF00379">
    <property type="entry name" value="Chitin_bind_4"/>
    <property type="match status" value="1"/>
</dbReference>
<organism evidence="3">
    <name type="scientific">Nilaparvata lugens</name>
    <name type="common">Brown planthopper</name>
    <dbReference type="NCBI Taxonomy" id="108931"/>
    <lineage>
        <taxon>Eukaryota</taxon>
        <taxon>Metazoa</taxon>
        <taxon>Ecdysozoa</taxon>
        <taxon>Arthropoda</taxon>
        <taxon>Hexapoda</taxon>
        <taxon>Insecta</taxon>
        <taxon>Pterygota</taxon>
        <taxon>Neoptera</taxon>
        <taxon>Paraneoptera</taxon>
        <taxon>Hemiptera</taxon>
        <taxon>Auchenorrhyncha</taxon>
        <taxon>Fulgoroidea</taxon>
        <taxon>Delphacidae</taxon>
        <taxon>Delphacinae</taxon>
        <taxon>Nilaparvata</taxon>
    </lineage>
</organism>
<keyword evidence="1 2" id="KW-0193">Cuticle</keyword>